<sequence>MKSLKKSVVLLLSLSLLLAACGGDKTESDPSSSNQEDVKTEAAAEQEPKKEPKNEPAEEVSTTLFSNEYIQFEYPSTWVDPQVDNALILAAFVDANAAGGFADNVNIVLEDSAMTAQEAANQAVSDLTSSAGGEVIQNYQQISYTDALNGDYDAGILTGSYTQGQSGVGVMLTQYFVATGDQMYTMSLSFAKDTYEDGGEQLKIPVGGGYLCGSLFISTL</sequence>
<dbReference type="PROSITE" id="PS51257">
    <property type="entry name" value="PROKAR_LIPOPROTEIN"/>
    <property type="match status" value="1"/>
</dbReference>
<evidence type="ECO:0000313" key="3">
    <source>
        <dbReference type="EMBL" id="MUG64698.1"/>
    </source>
</evidence>
<evidence type="ECO:0000256" key="2">
    <source>
        <dbReference type="SAM" id="SignalP"/>
    </source>
</evidence>
<feature type="non-terminal residue" evidence="4">
    <location>
        <position position="220"/>
    </location>
</feature>
<reference evidence="3 6" key="2">
    <citation type="submission" date="2019-11" db="EMBL/GenBank/DDBJ databases">
        <title>Draft genome sequences of five Paenibacillus species of dairy origin.</title>
        <authorList>
            <person name="Olajide A.M."/>
            <person name="Chen S."/>
            <person name="Lapointe G."/>
        </authorList>
    </citation>
    <scope>NUCLEOTIDE SEQUENCE [LARGE SCALE GENOMIC DNA]</scope>
    <source>
        <strain evidence="3 6">3CS1</strain>
    </source>
</reference>
<name>A0A268F446_9BACL</name>
<organism evidence="4 5">
    <name type="scientific">Paenibacillus campinasensis</name>
    <dbReference type="NCBI Taxonomy" id="66347"/>
    <lineage>
        <taxon>Bacteria</taxon>
        <taxon>Bacillati</taxon>
        <taxon>Bacillota</taxon>
        <taxon>Bacilli</taxon>
        <taxon>Bacillales</taxon>
        <taxon>Paenibacillaceae</taxon>
        <taxon>Paenibacillus</taxon>
    </lineage>
</organism>
<dbReference type="EMBL" id="NPBY01000004">
    <property type="protein sequence ID" value="PAD80139.1"/>
    <property type="molecule type" value="Genomic_DNA"/>
</dbReference>
<evidence type="ECO:0008006" key="7">
    <source>
        <dbReference type="Google" id="ProtNLM"/>
    </source>
</evidence>
<gene>
    <name evidence="4" type="ORF">CHH67_01555</name>
    <name evidence="3" type="ORF">GNP94_01600</name>
</gene>
<evidence type="ECO:0000313" key="5">
    <source>
        <dbReference type="Proteomes" id="UP000215596"/>
    </source>
</evidence>
<feature type="region of interest" description="Disordered" evidence="1">
    <location>
        <begin position="23"/>
        <end position="60"/>
    </location>
</feature>
<keyword evidence="2" id="KW-0732">Signal</keyword>
<dbReference type="Gene3D" id="3.40.1000.10">
    <property type="entry name" value="Mog1/PsbP, alpha/beta/alpha sandwich"/>
    <property type="match status" value="1"/>
</dbReference>
<reference evidence="4 5" key="1">
    <citation type="submission" date="2017-07" db="EMBL/GenBank/DDBJ databases">
        <title>Isolation and whole genome analysis of endospore-forming bacteria from heroin.</title>
        <authorList>
            <person name="Kalinowski J."/>
            <person name="Ahrens B."/>
            <person name="Al-Dilaimi A."/>
            <person name="Winkler A."/>
            <person name="Wibberg D."/>
            <person name="Schleenbecker U."/>
            <person name="Ruckert C."/>
            <person name="Wolfel R."/>
            <person name="Grass G."/>
        </authorList>
    </citation>
    <scope>NUCLEOTIDE SEQUENCE [LARGE SCALE GENOMIC DNA]</scope>
    <source>
        <strain evidence="4 5">7537-G1</strain>
    </source>
</reference>
<feature type="signal peptide" evidence="2">
    <location>
        <begin position="1"/>
        <end position="22"/>
    </location>
</feature>
<dbReference type="Proteomes" id="UP000215596">
    <property type="component" value="Unassembled WGS sequence"/>
</dbReference>
<feature type="compositionally biased region" description="Basic and acidic residues" evidence="1">
    <location>
        <begin position="36"/>
        <end position="56"/>
    </location>
</feature>
<dbReference type="Proteomes" id="UP000435177">
    <property type="component" value="Unassembled WGS sequence"/>
</dbReference>
<evidence type="ECO:0000256" key="1">
    <source>
        <dbReference type="SAM" id="MobiDB-lite"/>
    </source>
</evidence>
<protein>
    <recommendedName>
        <fullName evidence="7">PsbP C-terminal domain-containing protein</fullName>
    </recommendedName>
</protein>
<keyword evidence="6" id="KW-1185">Reference proteome</keyword>
<feature type="chain" id="PRO_5039331663" description="PsbP C-terminal domain-containing protein" evidence="2">
    <location>
        <begin position="23"/>
        <end position="220"/>
    </location>
</feature>
<dbReference type="RefSeq" id="WP_095397459.1">
    <property type="nucleotide sequence ID" value="NZ_WOAA01000001.1"/>
</dbReference>
<dbReference type="EMBL" id="WOAA01000001">
    <property type="protein sequence ID" value="MUG64698.1"/>
    <property type="molecule type" value="Genomic_DNA"/>
</dbReference>
<accession>A0A268F446</accession>
<proteinExistence type="predicted"/>
<dbReference type="AlphaFoldDB" id="A0A268F446"/>
<evidence type="ECO:0000313" key="6">
    <source>
        <dbReference type="Proteomes" id="UP000435177"/>
    </source>
</evidence>
<comment type="caution">
    <text evidence="4">The sequence shown here is derived from an EMBL/GenBank/DDBJ whole genome shotgun (WGS) entry which is preliminary data.</text>
</comment>
<evidence type="ECO:0000313" key="4">
    <source>
        <dbReference type="EMBL" id="PAD80139.1"/>
    </source>
</evidence>